<comment type="pathway">
    <text evidence="4">Amino-acid degradation; L-valine degradation.</text>
</comment>
<dbReference type="InterPro" id="IPR045004">
    <property type="entry name" value="ECH_dom"/>
</dbReference>
<evidence type="ECO:0000259" key="5">
    <source>
        <dbReference type="Pfam" id="PF16113"/>
    </source>
</evidence>
<evidence type="ECO:0000313" key="6">
    <source>
        <dbReference type="EnsemblPlants" id="Kaladp0068s0153.1.v1.1"/>
    </source>
</evidence>
<dbReference type="EC" id="3.1.2.4" evidence="2 4"/>
<dbReference type="EnsemblPlants" id="Kaladp0068s0153.1.v1.1">
    <property type="protein sequence ID" value="Kaladp0068s0153.1.v1.1"/>
    <property type="gene ID" value="Kaladp0068s0153.v1.1"/>
</dbReference>
<proteinExistence type="inferred from homology"/>
<dbReference type="InterPro" id="IPR029045">
    <property type="entry name" value="ClpP/crotonase-like_dom_sf"/>
</dbReference>
<name>A0A7N0UHU4_KALFE</name>
<dbReference type="GO" id="GO:0006574">
    <property type="term" value="P:L-valine catabolic process"/>
    <property type="evidence" value="ECO:0007669"/>
    <property type="project" value="UniProtKB-UniRule"/>
</dbReference>
<dbReference type="Gene3D" id="3.90.226.10">
    <property type="entry name" value="2-enoyl-CoA Hydratase, Chain A, domain 1"/>
    <property type="match status" value="1"/>
</dbReference>
<keyword evidence="3 4" id="KW-0378">Hydrolase</keyword>
<evidence type="ECO:0000256" key="3">
    <source>
        <dbReference type="ARBA" id="ARBA00022801"/>
    </source>
</evidence>
<protein>
    <recommendedName>
        <fullName evidence="2 4">3-hydroxyisobutyryl-CoA hydrolase</fullName>
        <shortName evidence="4">HIB-CoA hydrolase</shortName>
        <shortName evidence="4">HIBYL-CoA-H</shortName>
        <ecNumber evidence="2 4">3.1.2.4</ecNumber>
    </recommendedName>
    <alternativeName>
        <fullName evidence="4">3-hydroxyisobutyryl-coenzyme A hydrolase</fullName>
    </alternativeName>
</protein>
<sequence length="213" mass="24083">MWDRHCSTHGEYLGLTGARLDGPEMLACGLATHYVPSQKLSLLEEELVKSDSSDAAITSEIINKYSDQPRVKQKSAYLRLETIDKCFSRRTVEEIVSAVELEAAIKADDFINTTLQSFKKASPTSLKITLRSIRRGRLEGIGKCLTREYRMVCHVMLGHVSKDFLEVTISSHGTLRLHRPQQIKSHDLSDFKCRVAELYLSTRIETQSGRLLN</sequence>
<comment type="similarity">
    <text evidence="4">Belongs to the enoyl-CoA hydratase/isomerase family.</text>
</comment>
<comment type="catalytic activity">
    <reaction evidence="1 4">
        <text>3-hydroxy-2-methylpropanoyl-CoA + H2O = 3-hydroxy-2-methylpropanoate + CoA + H(+)</text>
        <dbReference type="Rhea" id="RHEA:20888"/>
        <dbReference type="ChEBI" id="CHEBI:11805"/>
        <dbReference type="ChEBI" id="CHEBI:15377"/>
        <dbReference type="ChEBI" id="CHEBI:15378"/>
        <dbReference type="ChEBI" id="CHEBI:57287"/>
        <dbReference type="ChEBI" id="CHEBI:57340"/>
        <dbReference type="EC" id="3.1.2.4"/>
    </reaction>
</comment>
<dbReference type="SUPFAM" id="SSF52096">
    <property type="entry name" value="ClpP/crotonase"/>
    <property type="match status" value="1"/>
</dbReference>
<dbReference type="PANTHER" id="PTHR43176">
    <property type="entry name" value="3-HYDROXYISOBUTYRYL-COA HYDROLASE-RELATED"/>
    <property type="match status" value="1"/>
</dbReference>
<keyword evidence="7" id="KW-1185">Reference proteome</keyword>
<evidence type="ECO:0000256" key="1">
    <source>
        <dbReference type="ARBA" id="ARBA00001709"/>
    </source>
</evidence>
<dbReference type="Gramene" id="Kaladp0068s0153.1.v1.1">
    <property type="protein sequence ID" value="Kaladp0068s0153.1.v1.1"/>
    <property type="gene ID" value="Kaladp0068s0153.v1.1"/>
</dbReference>
<evidence type="ECO:0000256" key="4">
    <source>
        <dbReference type="RuleBase" id="RU369070"/>
    </source>
</evidence>
<reference evidence="6" key="1">
    <citation type="submission" date="2021-01" db="UniProtKB">
        <authorList>
            <consortium name="EnsemblPlants"/>
        </authorList>
    </citation>
    <scope>IDENTIFICATION</scope>
</reference>
<comment type="function">
    <text evidence="4">Hydrolyzes 3-hydroxyisobutyryl-CoA (HIBYL-CoA), a saline catabolite. Has high activity toward isobutyryl-CoA. Could be an isobutyryl-CoA dehydrogenase that functions in valine catabolism.</text>
</comment>
<dbReference type="GO" id="GO:0003860">
    <property type="term" value="F:3-hydroxyisobutyryl-CoA hydrolase activity"/>
    <property type="evidence" value="ECO:0007669"/>
    <property type="project" value="UniProtKB-UniRule"/>
</dbReference>
<dbReference type="Proteomes" id="UP000594263">
    <property type="component" value="Unplaced"/>
</dbReference>
<accession>A0A7N0UHU4</accession>
<dbReference type="AlphaFoldDB" id="A0A7N0UHU4"/>
<dbReference type="PANTHER" id="PTHR43176:SF3">
    <property type="entry name" value="3-HYDROXYISOBUTYRYL-COA HYDROLASE, MITOCHONDRIAL"/>
    <property type="match status" value="1"/>
</dbReference>
<dbReference type="InterPro" id="IPR032259">
    <property type="entry name" value="HIBYL-CoA-H"/>
</dbReference>
<evidence type="ECO:0000313" key="7">
    <source>
        <dbReference type="Proteomes" id="UP000594263"/>
    </source>
</evidence>
<dbReference type="Pfam" id="PF16113">
    <property type="entry name" value="ECH_2"/>
    <property type="match status" value="1"/>
</dbReference>
<feature type="domain" description="Enoyl-CoA hydratase/isomerase" evidence="5">
    <location>
        <begin position="4"/>
        <end position="166"/>
    </location>
</feature>
<organism evidence="6 7">
    <name type="scientific">Kalanchoe fedtschenkoi</name>
    <name type="common">Lavender scallops</name>
    <name type="synonym">South American air plant</name>
    <dbReference type="NCBI Taxonomy" id="63787"/>
    <lineage>
        <taxon>Eukaryota</taxon>
        <taxon>Viridiplantae</taxon>
        <taxon>Streptophyta</taxon>
        <taxon>Embryophyta</taxon>
        <taxon>Tracheophyta</taxon>
        <taxon>Spermatophyta</taxon>
        <taxon>Magnoliopsida</taxon>
        <taxon>eudicotyledons</taxon>
        <taxon>Gunneridae</taxon>
        <taxon>Pentapetalae</taxon>
        <taxon>Saxifragales</taxon>
        <taxon>Crassulaceae</taxon>
        <taxon>Kalanchoe</taxon>
    </lineage>
</organism>
<evidence type="ECO:0000256" key="2">
    <source>
        <dbReference type="ARBA" id="ARBA00011915"/>
    </source>
</evidence>
<dbReference type="OMA" id="LETINQC"/>